<keyword evidence="3" id="KW-1133">Transmembrane helix</keyword>
<feature type="domain" description="VWFA" evidence="4">
    <location>
        <begin position="96"/>
        <end position="290"/>
    </location>
</feature>
<evidence type="ECO:0000256" key="2">
    <source>
        <dbReference type="SAM" id="MobiDB-lite"/>
    </source>
</evidence>
<evidence type="ECO:0000259" key="4">
    <source>
        <dbReference type="PROSITE" id="PS50234"/>
    </source>
</evidence>
<evidence type="ECO:0000256" key="1">
    <source>
        <dbReference type="PROSITE-ProRule" id="PRU00339"/>
    </source>
</evidence>
<dbReference type="Gene3D" id="3.40.50.410">
    <property type="entry name" value="von Willebrand factor, type A domain"/>
    <property type="match status" value="1"/>
</dbReference>
<feature type="compositionally biased region" description="Low complexity" evidence="2">
    <location>
        <begin position="499"/>
        <end position="518"/>
    </location>
</feature>
<comment type="caution">
    <text evidence="5">The sequence shown here is derived from an EMBL/GenBank/DDBJ whole genome shotgun (WGS) entry which is preliminary data.</text>
</comment>
<dbReference type="PROSITE" id="PS50293">
    <property type="entry name" value="TPR_REGION"/>
    <property type="match status" value="1"/>
</dbReference>
<dbReference type="InterPro" id="IPR011990">
    <property type="entry name" value="TPR-like_helical_dom_sf"/>
</dbReference>
<evidence type="ECO:0000256" key="3">
    <source>
        <dbReference type="SAM" id="Phobius"/>
    </source>
</evidence>
<feature type="compositionally biased region" description="Low complexity" evidence="2">
    <location>
        <begin position="533"/>
        <end position="542"/>
    </location>
</feature>
<dbReference type="SUPFAM" id="SSF48452">
    <property type="entry name" value="TPR-like"/>
    <property type="match status" value="1"/>
</dbReference>
<dbReference type="Proteomes" id="UP000652567">
    <property type="component" value="Unassembled WGS sequence"/>
</dbReference>
<dbReference type="Gene3D" id="1.25.40.10">
    <property type="entry name" value="Tetratricopeptide repeat domain"/>
    <property type="match status" value="1"/>
</dbReference>
<dbReference type="PROSITE" id="PS50234">
    <property type="entry name" value="VWFA"/>
    <property type="match status" value="1"/>
</dbReference>
<feature type="transmembrane region" description="Helical" evidence="3">
    <location>
        <begin position="12"/>
        <end position="30"/>
    </location>
</feature>
<feature type="compositionally biased region" description="Acidic residues" evidence="2">
    <location>
        <begin position="488"/>
        <end position="498"/>
    </location>
</feature>
<feature type="compositionally biased region" description="Basic and acidic residues" evidence="2">
    <location>
        <begin position="578"/>
        <end position="593"/>
    </location>
</feature>
<feature type="transmembrane region" description="Helical" evidence="3">
    <location>
        <begin position="64"/>
        <end position="83"/>
    </location>
</feature>
<reference evidence="5" key="1">
    <citation type="submission" date="2018-07" db="EMBL/GenBank/DDBJ databases">
        <title>Genome assembly of strain Ka43.</title>
        <authorList>
            <person name="Kukolya J."/>
            <person name="Nagy I."/>
            <person name="Horvath B."/>
            <person name="Toth A."/>
        </authorList>
    </citation>
    <scope>NUCLEOTIDE SEQUENCE</scope>
    <source>
        <strain evidence="5">KB43</strain>
    </source>
</reference>
<keyword evidence="3" id="KW-0812">Transmembrane</keyword>
<dbReference type="EMBL" id="PRDL01000001">
    <property type="protein sequence ID" value="MBE8717266.1"/>
    <property type="molecule type" value="Genomic_DNA"/>
</dbReference>
<feature type="compositionally biased region" description="Acidic residues" evidence="2">
    <location>
        <begin position="543"/>
        <end position="560"/>
    </location>
</feature>
<proteinExistence type="predicted"/>
<dbReference type="SUPFAM" id="SSF53300">
    <property type="entry name" value="vWA-like"/>
    <property type="match status" value="1"/>
</dbReference>
<feature type="compositionally biased region" description="Acidic residues" evidence="2">
    <location>
        <begin position="470"/>
        <end position="480"/>
    </location>
</feature>
<dbReference type="InterPro" id="IPR002035">
    <property type="entry name" value="VWF_A"/>
</dbReference>
<feature type="region of interest" description="Disordered" evidence="2">
    <location>
        <begin position="456"/>
        <end position="630"/>
    </location>
</feature>
<gene>
    <name evidence="5" type="ORF">C4F51_08710</name>
</gene>
<dbReference type="PANTHER" id="PTHR22550">
    <property type="entry name" value="SPORE GERMINATION PROTEIN"/>
    <property type="match status" value="1"/>
</dbReference>
<dbReference type="PROSITE" id="PS50005">
    <property type="entry name" value="TPR"/>
    <property type="match status" value="1"/>
</dbReference>
<feature type="compositionally biased region" description="Low complexity" evidence="2">
    <location>
        <begin position="456"/>
        <end position="469"/>
    </location>
</feature>
<dbReference type="AlphaFoldDB" id="A0A928YT78"/>
<dbReference type="InterPro" id="IPR019734">
    <property type="entry name" value="TPR_rpt"/>
</dbReference>
<dbReference type="Pfam" id="PF13519">
    <property type="entry name" value="VWA_2"/>
    <property type="match status" value="1"/>
</dbReference>
<keyword evidence="3" id="KW-0472">Membrane</keyword>
<sequence>MAALAGNFQFLRPLWLLALVPVLLLVIWLWKQKHQARQWNQLIAPELLPFLVDGESGSIRRWHLAVLLAAWTLAVLALAGPVWEQRPLPVQKNDDALVLVMDLSPSMMTEDIKPSRLIRARLKIADILRERRDGLTALVVYAGDAHVVTPLTDDTATINSLLGALQPDVMPLPGSNTESAIETAIQLLRDSGNAQGHLLLITDGVASSAFDTIRQQLQATSYSLSVLGVGGESPAPIPSGRGSFVRDNQNNIVTTRLDTSELSRLASQNNGQFSVLTSDNRDINRVLNNNPNASDEHSALDAEFDGWYERGYWLVFLLLPLVLYCFRRGVVLAILCVPASLLYVPESQAFGWSDLWQTKDQQAQQELQQGDAETAAETFANPDWRASAQYRAGQYEAAAEGFAGSDTASAHFNRGNALAKAGKLDESIKAYDEALKRQPEFPEAAANRELVQQLLDQQQNQDQDQQNQDQNDDQQQDGENENSSSDGNSDDQSQDDQQQDQQDSEQNQDSNNDQQSSDANHDTQDEQSDNAEADQQQSSSANSEEEEQPAQPEEGEAEADAENREMEAAAGEESDLTDEQKQALEQWLRRVPDDPSGLLRNKFRYQYHQQQQQRLRNNWQVPGSADEERW</sequence>
<keyword evidence="1" id="KW-0802">TPR repeat</keyword>
<feature type="repeat" description="TPR" evidence="1">
    <location>
        <begin position="408"/>
        <end position="441"/>
    </location>
</feature>
<organism evidence="5 6">
    <name type="scientific">Cellvibrio polysaccharolyticus</name>
    <dbReference type="NCBI Taxonomy" id="2082724"/>
    <lineage>
        <taxon>Bacteria</taxon>
        <taxon>Pseudomonadati</taxon>
        <taxon>Pseudomonadota</taxon>
        <taxon>Gammaproteobacteria</taxon>
        <taxon>Cellvibrionales</taxon>
        <taxon>Cellvibrionaceae</taxon>
        <taxon>Cellvibrio</taxon>
    </lineage>
</organism>
<keyword evidence="6" id="KW-1185">Reference proteome</keyword>
<dbReference type="SMART" id="SM00327">
    <property type="entry name" value="VWA"/>
    <property type="match status" value="1"/>
</dbReference>
<evidence type="ECO:0000313" key="6">
    <source>
        <dbReference type="Proteomes" id="UP000652567"/>
    </source>
</evidence>
<name>A0A928YT78_9GAMM</name>
<dbReference type="Pfam" id="PF00515">
    <property type="entry name" value="TPR_1"/>
    <property type="match status" value="1"/>
</dbReference>
<dbReference type="InterPro" id="IPR036465">
    <property type="entry name" value="vWFA_dom_sf"/>
</dbReference>
<evidence type="ECO:0000313" key="5">
    <source>
        <dbReference type="EMBL" id="MBE8717266.1"/>
    </source>
</evidence>
<dbReference type="InterPro" id="IPR050768">
    <property type="entry name" value="UPF0353/GerABKA_families"/>
</dbReference>
<dbReference type="SMART" id="SM00028">
    <property type="entry name" value="TPR"/>
    <property type="match status" value="1"/>
</dbReference>
<accession>A0A928YT78</accession>
<dbReference type="PANTHER" id="PTHR22550:SF14">
    <property type="entry name" value="VWFA DOMAIN-CONTAINING PROTEIN"/>
    <property type="match status" value="1"/>
</dbReference>
<protein>
    <submittedName>
        <fullName evidence="5">VWA domain-containing protein</fullName>
    </submittedName>
</protein>